<gene>
    <name evidence="4" type="ORF">C7M84_024417</name>
</gene>
<feature type="domain" description="F-box" evidence="3">
    <location>
        <begin position="7"/>
        <end position="55"/>
    </location>
</feature>
<keyword evidence="1" id="KW-0175">Coiled coil</keyword>
<feature type="compositionally biased region" description="Low complexity" evidence="2">
    <location>
        <begin position="380"/>
        <end position="406"/>
    </location>
</feature>
<comment type="caution">
    <text evidence="4">The sequence shown here is derived from an EMBL/GenBank/DDBJ whole genome shotgun (WGS) entry which is preliminary data.</text>
</comment>
<accession>A0A3R7MPE0</accession>
<proteinExistence type="predicted"/>
<dbReference type="PANTHER" id="PTHR13252">
    <property type="entry name" value="F-BOX ONLY PROTEIN 28"/>
    <property type="match status" value="1"/>
</dbReference>
<dbReference type="PANTHER" id="PTHR13252:SF9">
    <property type="entry name" value="F-BOX ONLY PROTEIN 28"/>
    <property type="match status" value="1"/>
</dbReference>
<dbReference type="STRING" id="6689.A0A3R7MPE0"/>
<feature type="compositionally biased region" description="Basic residues" evidence="2">
    <location>
        <begin position="439"/>
        <end position="448"/>
    </location>
</feature>
<dbReference type="GO" id="GO:0000209">
    <property type="term" value="P:protein polyubiquitination"/>
    <property type="evidence" value="ECO:0007669"/>
    <property type="project" value="TreeGrafter"/>
</dbReference>
<dbReference type="SUPFAM" id="SSF81383">
    <property type="entry name" value="F-box domain"/>
    <property type="match status" value="1"/>
</dbReference>
<dbReference type="Pfam" id="PF00646">
    <property type="entry name" value="F-box"/>
    <property type="match status" value="1"/>
</dbReference>
<dbReference type="InterPro" id="IPR001810">
    <property type="entry name" value="F-box_dom"/>
</dbReference>
<dbReference type="EMBL" id="QCYY01000826">
    <property type="protein sequence ID" value="ROT82414.1"/>
    <property type="molecule type" value="Genomic_DNA"/>
</dbReference>
<evidence type="ECO:0000313" key="4">
    <source>
        <dbReference type="EMBL" id="ROT82414.1"/>
    </source>
</evidence>
<evidence type="ECO:0000259" key="3">
    <source>
        <dbReference type="PROSITE" id="PS50181"/>
    </source>
</evidence>
<name>A0A3R7MPE0_PENVA</name>
<sequence length="468" mass="51925">MRRVNDRINLLDLPEIVVEKIMGYMSYEEVAHLRIICRRFNQISQMLLNKGFRKVERYQAKCLKEVKSQLPRRESERKNHPLFRHCDILTAVETRLSLLNMTFNKYVESQMCCFIPGKVIDEIYRVLRFIQSNKTLPKSQEILTELRDISSMAMEHFEEKIVRSLKPTSLTPPSARFSPSPFSSGLPSLHVSPRAILLSKSEPGSSSSSELQYVIAANKYNKNSLNGLSKEVSELKSKLHEMRRKVSEQERVALEQNRLVSEQSTKISLQEGKITELNRKLLEYDQRFSELQAEISRIREGCSETSASSSSKSSQFFAAPSQTTPAVGSALFVAANMVPVNITAAQLSSQAYLNPPQLAGYSSGGLAFTMGHSPHTGSASLQSTTSTIPSTSQVSCLSSGASGSKSLEGDSLASTSQASENPALPSQSSMETAGVSSNSHRRKHRKRHASENDGDQDTSPLTVKWAKK</sequence>
<dbReference type="PROSITE" id="PS50181">
    <property type="entry name" value="FBOX"/>
    <property type="match status" value="1"/>
</dbReference>
<keyword evidence="5" id="KW-1185">Reference proteome</keyword>
<evidence type="ECO:0000313" key="5">
    <source>
        <dbReference type="Proteomes" id="UP000283509"/>
    </source>
</evidence>
<dbReference type="CDD" id="cd22100">
    <property type="entry name" value="F-box_FBXO28"/>
    <property type="match status" value="1"/>
</dbReference>
<feature type="compositionally biased region" description="Polar residues" evidence="2">
    <location>
        <begin position="412"/>
        <end position="438"/>
    </location>
</feature>
<feature type="region of interest" description="Disordered" evidence="2">
    <location>
        <begin position="376"/>
        <end position="468"/>
    </location>
</feature>
<reference evidence="4 5" key="1">
    <citation type="submission" date="2018-04" db="EMBL/GenBank/DDBJ databases">
        <authorList>
            <person name="Zhang X."/>
            <person name="Yuan J."/>
            <person name="Li F."/>
            <person name="Xiang J."/>
        </authorList>
    </citation>
    <scope>NUCLEOTIDE SEQUENCE [LARGE SCALE GENOMIC DNA]</scope>
    <source>
        <tissue evidence="4">Muscle</tissue>
    </source>
</reference>
<dbReference type="InterPro" id="IPR039719">
    <property type="entry name" value="FBXO28"/>
</dbReference>
<feature type="coiled-coil region" evidence="1">
    <location>
        <begin position="225"/>
        <end position="294"/>
    </location>
</feature>
<dbReference type="OrthoDB" id="5860767at2759"/>
<dbReference type="Proteomes" id="UP000283509">
    <property type="component" value="Unassembled WGS sequence"/>
</dbReference>
<dbReference type="AlphaFoldDB" id="A0A3R7MPE0"/>
<organism evidence="4 5">
    <name type="scientific">Penaeus vannamei</name>
    <name type="common">Whiteleg shrimp</name>
    <name type="synonym">Litopenaeus vannamei</name>
    <dbReference type="NCBI Taxonomy" id="6689"/>
    <lineage>
        <taxon>Eukaryota</taxon>
        <taxon>Metazoa</taxon>
        <taxon>Ecdysozoa</taxon>
        <taxon>Arthropoda</taxon>
        <taxon>Crustacea</taxon>
        <taxon>Multicrustacea</taxon>
        <taxon>Malacostraca</taxon>
        <taxon>Eumalacostraca</taxon>
        <taxon>Eucarida</taxon>
        <taxon>Decapoda</taxon>
        <taxon>Dendrobranchiata</taxon>
        <taxon>Penaeoidea</taxon>
        <taxon>Penaeidae</taxon>
        <taxon>Penaeus</taxon>
    </lineage>
</organism>
<reference evidence="4 5" key="2">
    <citation type="submission" date="2019-01" db="EMBL/GenBank/DDBJ databases">
        <title>The decoding of complex shrimp genome reveals the adaptation for benthos swimmer, frequently molting mechanism and breeding impact on genome.</title>
        <authorList>
            <person name="Sun Y."/>
            <person name="Gao Y."/>
            <person name="Yu Y."/>
        </authorList>
    </citation>
    <scope>NUCLEOTIDE SEQUENCE [LARGE SCALE GENOMIC DNA]</scope>
    <source>
        <tissue evidence="4">Muscle</tissue>
    </source>
</reference>
<evidence type="ECO:0000256" key="2">
    <source>
        <dbReference type="SAM" id="MobiDB-lite"/>
    </source>
</evidence>
<protein>
    <submittedName>
        <fullName evidence="4">Putative F-box only protein 28-like</fullName>
    </submittedName>
</protein>
<evidence type="ECO:0000256" key="1">
    <source>
        <dbReference type="SAM" id="Coils"/>
    </source>
</evidence>
<dbReference type="InterPro" id="IPR036047">
    <property type="entry name" value="F-box-like_dom_sf"/>
</dbReference>